<keyword evidence="2" id="KW-0732">Signal</keyword>
<dbReference type="AlphaFoldDB" id="A0A8X7N2P7"/>
<feature type="chain" id="PRO_5036478916" description="Chromo domain-containing protein" evidence="2">
    <location>
        <begin position="23"/>
        <end position="241"/>
    </location>
</feature>
<keyword evidence="4" id="KW-1185">Reference proteome</keyword>
<evidence type="ECO:0008006" key="5">
    <source>
        <dbReference type="Google" id="ProtNLM"/>
    </source>
</evidence>
<proteinExistence type="predicted"/>
<feature type="signal peptide" evidence="2">
    <location>
        <begin position="1"/>
        <end position="22"/>
    </location>
</feature>
<dbReference type="CDD" id="cd00024">
    <property type="entry name" value="CD_CSD"/>
    <property type="match status" value="1"/>
</dbReference>
<dbReference type="SUPFAM" id="SSF54160">
    <property type="entry name" value="Chromo domain-like"/>
    <property type="match status" value="1"/>
</dbReference>
<protein>
    <recommendedName>
        <fullName evidence="5">Chromo domain-containing protein</fullName>
    </recommendedName>
</protein>
<name>A0A8X7N2P7_9BASI</name>
<feature type="compositionally biased region" description="Low complexity" evidence="1">
    <location>
        <begin position="199"/>
        <end position="208"/>
    </location>
</feature>
<feature type="compositionally biased region" description="Polar residues" evidence="1">
    <location>
        <begin position="180"/>
        <end position="198"/>
    </location>
</feature>
<accession>A0A8X7N2P7</accession>
<evidence type="ECO:0000313" key="4">
    <source>
        <dbReference type="Proteomes" id="UP000078113"/>
    </source>
</evidence>
<comment type="caution">
    <text evidence="3">The sequence shown here is derived from an EMBL/GenBank/DDBJ whole genome shotgun (WGS) entry which is preliminary data.</text>
</comment>
<organism evidence="3 4">
    <name type="scientific">Tilletia walkeri</name>
    <dbReference type="NCBI Taxonomy" id="117179"/>
    <lineage>
        <taxon>Eukaryota</taxon>
        <taxon>Fungi</taxon>
        <taxon>Dikarya</taxon>
        <taxon>Basidiomycota</taxon>
        <taxon>Ustilaginomycotina</taxon>
        <taxon>Exobasidiomycetes</taxon>
        <taxon>Tilletiales</taxon>
        <taxon>Tilletiaceae</taxon>
        <taxon>Tilletia</taxon>
    </lineage>
</organism>
<reference evidence="3" key="1">
    <citation type="submission" date="2016-04" db="EMBL/GenBank/DDBJ databases">
        <authorList>
            <person name="Nguyen H.D."/>
            <person name="Samba Siva P."/>
            <person name="Cullis J."/>
            <person name="Levesque C.A."/>
            <person name="Hambleton S."/>
        </authorList>
    </citation>
    <scope>NUCLEOTIDE SEQUENCE</scope>
    <source>
        <strain evidence="3">DAOMC 236422</strain>
    </source>
</reference>
<evidence type="ECO:0000256" key="2">
    <source>
        <dbReference type="SAM" id="SignalP"/>
    </source>
</evidence>
<dbReference type="InterPro" id="IPR016197">
    <property type="entry name" value="Chromo-like_dom_sf"/>
</dbReference>
<feature type="region of interest" description="Disordered" evidence="1">
    <location>
        <begin position="140"/>
        <end position="241"/>
    </location>
</feature>
<evidence type="ECO:0000313" key="3">
    <source>
        <dbReference type="EMBL" id="KAE8264222.1"/>
    </source>
</evidence>
<reference evidence="3" key="2">
    <citation type="journal article" date="2019" name="IMA Fungus">
        <title>Genome sequencing and comparison of five Tilletia species to identify candidate genes for the detection of regulated species infecting wheat.</title>
        <authorList>
            <person name="Nguyen H.D.T."/>
            <person name="Sultana T."/>
            <person name="Kesanakurti P."/>
            <person name="Hambleton S."/>
        </authorList>
    </citation>
    <scope>NUCLEOTIDE SEQUENCE</scope>
    <source>
        <strain evidence="3">DAOMC 236422</strain>
    </source>
</reference>
<feature type="compositionally biased region" description="Low complexity" evidence="1">
    <location>
        <begin position="156"/>
        <end position="173"/>
    </location>
</feature>
<evidence type="ECO:0000256" key="1">
    <source>
        <dbReference type="SAM" id="MobiDB-lite"/>
    </source>
</evidence>
<gene>
    <name evidence="3" type="ORF">A4X09_0g7027</name>
</gene>
<dbReference type="EMBL" id="LWDG02000558">
    <property type="protein sequence ID" value="KAE8264222.1"/>
    <property type="molecule type" value="Genomic_DNA"/>
</dbReference>
<dbReference type="Proteomes" id="UP000078113">
    <property type="component" value="Unassembled WGS sequence"/>
</dbReference>
<sequence length="241" mass="26337">MLPSGSSYLLNFLLFIRHPVFPVVLLQPFSGSNGSSAPPPPPTLAPTLDQAWQTVDQIIDQRRIRNRYHYLLRCRDKPTSEDTWRSLNDIPVSLEPLLHVFHRRYPRYPVPADLRPAPFQVRHLRDRVLVEARGTAGDVQQFDRSVLPNRAPPPRSSAQPSSSSAASAPPASRADPEVSSRVSASVPPTRTTSSHSTLSPPITSAAAQPPSPTSPAPVTSAPFASHPPAQGRVLRSRARNP</sequence>